<dbReference type="AlphaFoldDB" id="A0A4S4LT83"/>
<comment type="caution">
    <text evidence="2">The sequence shown here is derived from an EMBL/GenBank/DDBJ whole genome shotgun (WGS) entry which is preliminary data.</text>
</comment>
<protein>
    <submittedName>
        <fullName evidence="2">Uncharacterized protein</fullName>
    </submittedName>
</protein>
<feature type="compositionally biased region" description="Polar residues" evidence="1">
    <location>
        <begin position="49"/>
        <end position="60"/>
    </location>
</feature>
<sequence length="116" mass="12736">MSSSRSVATLPVQPLSQITPATRSNHDRNRTLSTISSSSSSAALSSLAQLPTGTRSTHPHLTTHFPPAKPSSTLESFHPLLPSPYVPTHLTLLTYRNPIRESYDKVLRAKHRKRDG</sequence>
<evidence type="ECO:0000313" key="2">
    <source>
        <dbReference type="EMBL" id="THH15632.1"/>
    </source>
</evidence>
<keyword evidence="3" id="KW-1185">Reference proteome</keyword>
<feature type="region of interest" description="Disordered" evidence="1">
    <location>
        <begin position="1"/>
        <end position="77"/>
    </location>
</feature>
<accession>A0A4S4LT83</accession>
<dbReference type="EMBL" id="SGPL01000199">
    <property type="protein sequence ID" value="THH15632.1"/>
    <property type="molecule type" value="Genomic_DNA"/>
</dbReference>
<proteinExistence type="predicted"/>
<feature type="compositionally biased region" description="Low complexity" evidence="1">
    <location>
        <begin position="31"/>
        <end position="48"/>
    </location>
</feature>
<organism evidence="2 3">
    <name type="scientific">Bondarzewia mesenterica</name>
    <dbReference type="NCBI Taxonomy" id="1095465"/>
    <lineage>
        <taxon>Eukaryota</taxon>
        <taxon>Fungi</taxon>
        <taxon>Dikarya</taxon>
        <taxon>Basidiomycota</taxon>
        <taxon>Agaricomycotina</taxon>
        <taxon>Agaricomycetes</taxon>
        <taxon>Russulales</taxon>
        <taxon>Bondarzewiaceae</taxon>
        <taxon>Bondarzewia</taxon>
    </lineage>
</organism>
<dbReference type="Proteomes" id="UP000310158">
    <property type="component" value="Unassembled WGS sequence"/>
</dbReference>
<reference evidence="2 3" key="1">
    <citation type="submission" date="2019-02" db="EMBL/GenBank/DDBJ databases">
        <title>Genome sequencing of the rare red list fungi Bondarzewia mesenterica.</title>
        <authorList>
            <person name="Buettner E."/>
            <person name="Kellner H."/>
        </authorList>
    </citation>
    <scope>NUCLEOTIDE SEQUENCE [LARGE SCALE GENOMIC DNA]</scope>
    <source>
        <strain evidence="2 3">DSM 108281</strain>
    </source>
</reference>
<name>A0A4S4LT83_9AGAM</name>
<dbReference type="OrthoDB" id="3219024at2759"/>
<evidence type="ECO:0000313" key="3">
    <source>
        <dbReference type="Proteomes" id="UP000310158"/>
    </source>
</evidence>
<feature type="compositionally biased region" description="Polar residues" evidence="1">
    <location>
        <begin position="14"/>
        <end position="23"/>
    </location>
</feature>
<gene>
    <name evidence="2" type="ORF">EW146_g4872</name>
</gene>
<evidence type="ECO:0000256" key="1">
    <source>
        <dbReference type="SAM" id="MobiDB-lite"/>
    </source>
</evidence>